<dbReference type="EMBL" id="CP042582">
    <property type="protein sequence ID" value="QEX24412.1"/>
    <property type="molecule type" value="Genomic_DNA"/>
</dbReference>
<evidence type="ECO:0000313" key="3">
    <source>
        <dbReference type="Proteomes" id="UP000325797"/>
    </source>
</evidence>
<dbReference type="KEGG" id="hadh:FRZ61_43530"/>
<name>A0A5J6N351_9PROT</name>
<organism evidence="2 3">
    <name type="scientific">Hypericibacter adhaerens</name>
    <dbReference type="NCBI Taxonomy" id="2602016"/>
    <lineage>
        <taxon>Bacteria</taxon>
        <taxon>Pseudomonadati</taxon>
        <taxon>Pseudomonadota</taxon>
        <taxon>Alphaproteobacteria</taxon>
        <taxon>Rhodospirillales</taxon>
        <taxon>Dongiaceae</taxon>
        <taxon>Hypericibacter</taxon>
    </lineage>
</organism>
<accession>A0A5J6N351</accession>
<dbReference type="AlphaFoldDB" id="A0A5J6N351"/>
<sequence>MPNMTGQRSSERPPAYRVDPSRTDLALEFKRHPYGQHSDELQRVLNLFRSDPLPGNYCVVCTRPHREWALARFRQTSREPVDLLGPVFGSLAEAEWAVFKLRWRKHTGQALEIE</sequence>
<reference evidence="2 3" key="1">
    <citation type="submission" date="2019-08" db="EMBL/GenBank/DDBJ databases">
        <title>Hyperibacter terrae gen. nov., sp. nov. and Hyperibacter viscosus sp. nov., two new members in the family Rhodospirillaceae isolated from the rhizosphere of Hypericum perforatum.</title>
        <authorList>
            <person name="Noviana Z."/>
        </authorList>
    </citation>
    <scope>NUCLEOTIDE SEQUENCE [LARGE SCALE GENOMIC DNA]</scope>
    <source>
        <strain evidence="2 3">R5959</strain>
    </source>
</reference>
<dbReference type="Pfam" id="PF26354">
    <property type="entry name" value="DMF_alpha"/>
    <property type="match status" value="1"/>
</dbReference>
<gene>
    <name evidence="2" type="ORF">FRZ61_43530</name>
</gene>
<evidence type="ECO:0000259" key="1">
    <source>
        <dbReference type="Pfam" id="PF26354"/>
    </source>
</evidence>
<dbReference type="InterPro" id="IPR058713">
    <property type="entry name" value="DMF_alpha_dom"/>
</dbReference>
<evidence type="ECO:0000313" key="2">
    <source>
        <dbReference type="EMBL" id="QEX24412.1"/>
    </source>
</evidence>
<proteinExistence type="predicted"/>
<keyword evidence="3" id="KW-1185">Reference proteome</keyword>
<dbReference type="Proteomes" id="UP000325797">
    <property type="component" value="Chromosome"/>
</dbReference>
<feature type="domain" description="N,N-dimethylformamidase alpha subunit" evidence="1">
    <location>
        <begin position="24"/>
        <end position="107"/>
    </location>
</feature>
<protein>
    <recommendedName>
        <fullName evidence="1">N,N-dimethylformamidase alpha subunit domain-containing protein</fullName>
    </recommendedName>
</protein>